<evidence type="ECO:0000313" key="1">
    <source>
        <dbReference type="EMBL" id="KRH06021.1"/>
    </source>
</evidence>
<keyword evidence="3" id="KW-1185">Reference proteome</keyword>
<name>A0A0R0FU10_SOYBN</name>
<reference evidence="2" key="2">
    <citation type="submission" date="2018-02" db="UniProtKB">
        <authorList>
            <consortium name="EnsemblPlants"/>
        </authorList>
    </citation>
    <scope>IDENTIFICATION</scope>
    <source>
        <strain evidence="2">Williams 82</strain>
    </source>
</reference>
<sequence length="120" mass="13934">MHPSITLYKFHFYALFASETRVSGVRSEVPSTYRNTIFLCFRLMLVYCCCFHCFKHSDLTSNDVNCICNLVHMLGANHCFSLLVTLAFVCLREHYERQIIPTVRNLVGHFKPARTKLGRI</sequence>
<reference evidence="1" key="3">
    <citation type="submission" date="2018-07" db="EMBL/GenBank/DDBJ databases">
        <title>WGS assembly of Glycine max.</title>
        <authorList>
            <person name="Schmutz J."/>
            <person name="Cannon S."/>
            <person name="Schlueter J."/>
            <person name="Ma J."/>
            <person name="Mitros T."/>
            <person name="Nelson W."/>
            <person name="Hyten D."/>
            <person name="Song Q."/>
            <person name="Thelen J."/>
            <person name="Cheng J."/>
            <person name="Xu D."/>
            <person name="Hellsten U."/>
            <person name="May G."/>
            <person name="Yu Y."/>
            <person name="Sakurai T."/>
            <person name="Umezawa T."/>
            <person name="Bhattacharyya M."/>
            <person name="Sandhu D."/>
            <person name="Valliyodan B."/>
            <person name="Lindquist E."/>
            <person name="Peto M."/>
            <person name="Grant D."/>
            <person name="Shu S."/>
            <person name="Goodstein D."/>
            <person name="Barry K."/>
            <person name="Futrell-Griggs M."/>
            <person name="Abernathy B."/>
            <person name="Du J."/>
            <person name="Tian Z."/>
            <person name="Zhu L."/>
            <person name="Gill N."/>
            <person name="Joshi T."/>
            <person name="Libault M."/>
            <person name="Sethuraman A."/>
            <person name="Zhang X."/>
            <person name="Shinozaki K."/>
            <person name="Nguyen H."/>
            <person name="Wing R."/>
            <person name="Cregan P."/>
            <person name="Specht J."/>
            <person name="Grimwood J."/>
            <person name="Rokhsar D."/>
            <person name="Stacey G."/>
            <person name="Shoemaker R."/>
            <person name="Jackson S."/>
        </authorList>
    </citation>
    <scope>NUCLEOTIDE SEQUENCE</scope>
    <source>
        <tissue evidence="1">Callus</tissue>
    </source>
</reference>
<proteinExistence type="predicted"/>
<dbReference type="EMBL" id="CM000850">
    <property type="protein sequence ID" value="KRH06021.1"/>
    <property type="molecule type" value="Genomic_DNA"/>
</dbReference>
<dbReference type="Proteomes" id="UP000008827">
    <property type="component" value="Chromosome 17"/>
</dbReference>
<dbReference type="Gramene" id="KRH06021">
    <property type="protein sequence ID" value="KRH06021"/>
    <property type="gene ID" value="GLYMA_17G262600"/>
</dbReference>
<accession>A0A0R0FU10</accession>
<dbReference type="AlphaFoldDB" id="A0A0R0FU10"/>
<reference evidence="1 2" key="1">
    <citation type="journal article" date="2010" name="Nature">
        <title>Genome sequence of the palaeopolyploid soybean.</title>
        <authorList>
            <person name="Schmutz J."/>
            <person name="Cannon S.B."/>
            <person name="Schlueter J."/>
            <person name="Ma J."/>
            <person name="Mitros T."/>
            <person name="Nelson W."/>
            <person name="Hyten D.L."/>
            <person name="Song Q."/>
            <person name="Thelen J.J."/>
            <person name="Cheng J."/>
            <person name="Xu D."/>
            <person name="Hellsten U."/>
            <person name="May G.D."/>
            <person name="Yu Y."/>
            <person name="Sakurai T."/>
            <person name="Umezawa T."/>
            <person name="Bhattacharyya M.K."/>
            <person name="Sandhu D."/>
            <person name="Valliyodan B."/>
            <person name="Lindquist E."/>
            <person name="Peto M."/>
            <person name="Grant D."/>
            <person name="Shu S."/>
            <person name="Goodstein D."/>
            <person name="Barry K."/>
            <person name="Futrell-Griggs M."/>
            <person name="Abernathy B."/>
            <person name="Du J."/>
            <person name="Tian Z."/>
            <person name="Zhu L."/>
            <person name="Gill N."/>
            <person name="Joshi T."/>
            <person name="Libault M."/>
            <person name="Sethuraman A."/>
            <person name="Zhang X.-C."/>
            <person name="Shinozaki K."/>
            <person name="Nguyen H.T."/>
            <person name="Wing R.A."/>
            <person name="Cregan P."/>
            <person name="Specht J."/>
            <person name="Grimwood J."/>
            <person name="Rokhsar D."/>
            <person name="Stacey G."/>
            <person name="Shoemaker R.C."/>
            <person name="Jackson S.A."/>
        </authorList>
    </citation>
    <scope>NUCLEOTIDE SEQUENCE [LARGE SCALE GENOMIC DNA]</scope>
    <source>
        <strain evidence="2">cv. Williams 82</strain>
        <tissue evidence="1">Callus</tissue>
    </source>
</reference>
<dbReference type="InParanoid" id="A0A0R0FU10"/>
<protein>
    <submittedName>
        <fullName evidence="1 2">Uncharacterized protein</fullName>
    </submittedName>
</protein>
<evidence type="ECO:0000313" key="3">
    <source>
        <dbReference type="Proteomes" id="UP000008827"/>
    </source>
</evidence>
<evidence type="ECO:0000313" key="2">
    <source>
        <dbReference type="EnsemblPlants" id="KRH06021"/>
    </source>
</evidence>
<gene>
    <name evidence="1" type="ORF">GLYMA_17G262600</name>
</gene>
<dbReference type="SMR" id="A0A0R0FU10"/>
<organism evidence="1">
    <name type="scientific">Glycine max</name>
    <name type="common">Soybean</name>
    <name type="synonym">Glycine hispida</name>
    <dbReference type="NCBI Taxonomy" id="3847"/>
    <lineage>
        <taxon>Eukaryota</taxon>
        <taxon>Viridiplantae</taxon>
        <taxon>Streptophyta</taxon>
        <taxon>Embryophyta</taxon>
        <taxon>Tracheophyta</taxon>
        <taxon>Spermatophyta</taxon>
        <taxon>Magnoliopsida</taxon>
        <taxon>eudicotyledons</taxon>
        <taxon>Gunneridae</taxon>
        <taxon>Pentapetalae</taxon>
        <taxon>rosids</taxon>
        <taxon>fabids</taxon>
        <taxon>Fabales</taxon>
        <taxon>Fabaceae</taxon>
        <taxon>Papilionoideae</taxon>
        <taxon>50 kb inversion clade</taxon>
        <taxon>NPAAA clade</taxon>
        <taxon>indigoferoid/millettioid clade</taxon>
        <taxon>Phaseoleae</taxon>
        <taxon>Glycine</taxon>
        <taxon>Glycine subgen. Soja</taxon>
    </lineage>
</organism>
<dbReference type="EnsemblPlants" id="KRH06021">
    <property type="protein sequence ID" value="KRH06021"/>
    <property type="gene ID" value="GLYMA_17G262600"/>
</dbReference>